<protein>
    <submittedName>
        <fullName evidence="2">Uncharacterized protein</fullName>
    </submittedName>
</protein>
<keyword evidence="3" id="KW-1185">Reference proteome</keyword>
<name>A0ABS1K446_9MICC</name>
<dbReference type="Proteomes" id="UP000639051">
    <property type="component" value="Unassembled WGS sequence"/>
</dbReference>
<dbReference type="RefSeq" id="WP_189692845.1">
    <property type="nucleotide sequence ID" value="NZ_BNCM01000003.1"/>
</dbReference>
<reference evidence="2 3" key="1">
    <citation type="submission" date="2021-01" db="EMBL/GenBank/DDBJ databases">
        <title>Genome public.</title>
        <authorList>
            <person name="Liu C."/>
            <person name="Sun Q."/>
        </authorList>
    </citation>
    <scope>NUCLEOTIDE SEQUENCE [LARGE SCALE GENOMIC DNA]</scope>
    <source>
        <strain evidence="2 3">JC656</strain>
    </source>
</reference>
<sequence length="171" mass="17600">MTEKMATRKRPDLPAPVTASVWILAALGSAALLTNGPTLVMLAGMSGMVTPRTALPAMTLYSVAVVAGIVDIACAVALHRGRRWPRLVVTLVPPVGIALMGAAMALGLADSARGSFGPVSVWMMVQGALATLLMQGLTVILVLIPVGLLWSRGARAHFAASPQDDPAEPAA</sequence>
<keyword evidence="1" id="KW-0812">Transmembrane</keyword>
<evidence type="ECO:0000313" key="2">
    <source>
        <dbReference type="EMBL" id="MBL0706459.1"/>
    </source>
</evidence>
<feature type="transmembrane region" description="Helical" evidence="1">
    <location>
        <begin position="58"/>
        <end position="78"/>
    </location>
</feature>
<dbReference type="EMBL" id="JAERRC010000030">
    <property type="protein sequence ID" value="MBL0706459.1"/>
    <property type="molecule type" value="Genomic_DNA"/>
</dbReference>
<comment type="caution">
    <text evidence="2">The sequence shown here is derived from an EMBL/GenBank/DDBJ whole genome shotgun (WGS) entry which is preliminary data.</text>
</comment>
<evidence type="ECO:0000313" key="3">
    <source>
        <dbReference type="Proteomes" id="UP000639051"/>
    </source>
</evidence>
<feature type="transmembrane region" description="Helical" evidence="1">
    <location>
        <begin position="87"/>
        <end position="109"/>
    </location>
</feature>
<organism evidence="2 3">
    <name type="scientific">Sinomonas cellulolyticus</name>
    <dbReference type="NCBI Taxonomy" id="2801916"/>
    <lineage>
        <taxon>Bacteria</taxon>
        <taxon>Bacillati</taxon>
        <taxon>Actinomycetota</taxon>
        <taxon>Actinomycetes</taxon>
        <taxon>Micrococcales</taxon>
        <taxon>Micrococcaceae</taxon>
        <taxon>Sinomonas</taxon>
    </lineage>
</organism>
<keyword evidence="1" id="KW-0472">Membrane</keyword>
<keyword evidence="1" id="KW-1133">Transmembrane helix</keyword>
<accession>A0ABS1K446</accession>
<proteinExistence type="predicted"/>
<feature type="transmembrane region" description="Helical" evidence="1">
    <location>
        <begin position="21"/>
        <end position="46"/>
    </location>
</feature>
<gene>
    <name evidence="2" type="ORF">JJE72_13260</name>
</gene>
<evidence type="ECO:0000256" key="1">
    <source>
        <dbReference type="SAM" id="Phobius"/>
    </source>
</evidence>
<feature type="transmembrane region" description="Helical" evidence="1">
    <location>
        <begin position="129"/>
        <end position="150"/>
    </location>
</feature>